<sequence length="43" mass="5092">MRRRPGHAPVGNVTAEDIWRVFASTFEVLRVWQMVRKVPQRLT</sequence>
<gene>
    <name evidence="1" type="ORF">SAMN05444695_110126</name>
</gene>
<reference evidence="1 2" key="1">
    <citation type="submission" date="2016-10" db="EMBL/GenBank/DDBJ databases">
        <authorList>
            <person name="de Groot N.N."/>
        </authorList>
    </citation>
    <scope>NUCLEOTIDE SEQUENCE [LARGE SCALE GENOMIC DNA]</scope>
    <source>
        <strain evidence="1 2">DSM 44892</strain>
    </source>
</reference>
<name>A0A1G8MYR9_9NOCA</name>
<protein>
    <submittedName>
        <fullName evidence="1">Uncharacterized protein</fullName>
    </submittedName>
</protein>
<dbReference type="AlphaFoldDB" id="A0A1G8MYR9"/>
<proteinExistence type="predicted"/>
<keyword evidence="2" id="KW-1185">Reference proteome</keyword>
<evidence type="ECO:0000313" key="1">
    <source>
        <dbReference type="EMBL" id="SDI73121.1"/>
    </source>
</evidence>
<organism evidence="1 2">
    <name type="scientific">Rhodococcus triatomae</name>
    <dbReference type="NCBI Taxonomy" id="300028"/>
    <lineage>
        <taxon>Bacteria</taxon>
        <taxon>Bacillati</taxon>
        <taxon>Actinomycetota</taxon>
        <taxon>Actinomycetes</taxon>
        <taxon>Mycobacteriales</taxon>
        <taxon>Nocardiaceae</taxon>
        <taxon>Rhodococcus</taxon>
    </lineage>
</organism>
<dbReference type="Proteomes" id="UP000183263">
    <property type="component" value="Unassembled WGS sequence"/>
</dbReference>
<accession>A0A1G8MYR9</accession>
<evidence type="ECO:0000313" key="2">
    <source>
        <dbReference type="Proteomes" id="UP000183263"/>
    </source>
</evidence>
<dbReference type="EMBL" id="FNDN01000010">
    <property type="protein sequence ID" value="SDI73121.1"/>
    <property type="molecule type" value="Genomic_DNA"/>
</dbReference>